<protein>
    <submittedName>
        <fullName evidence="2">Uncharacterized protein</fullName>
    </submittedName>
</protein>
<comment type="caution">
    <text evidence="2">The sequence shown here is derived from an EMBL/GenBank/DDBJ whole genome shotgun (WGS) entry which is preliminary data.</text>
</comment>
<keyword evidence="3" id="KW-1185">Reference proteome</keyword>
<accession>A0A133UGQ4</accession>
<name>A0A133UGQ4_9EURY</name>
<feature type="transmembrane region" description="Helical" evidence="1">
    <location>
        <begin position="50"/>
        <end position="72"/>
    </location>
</feature>
<sequence>MKMEGFAILVSDFRYKFLQIGVFLAVFTLLVSKLVINIWGFALFSPVKDFVIFVEFFSLIVFLFLVCSYFAYKKVYGKVRVSVFGLVFVFFLLLSFLEPWYFLLCIFSAAALVSVLIEGRRGDEFRKEVSLVLIGLVLLPFLTSFAFYLFPVDVGTTRNEFEVSFWAEGVPPSRERVLEGPGRPSELIYSENIVSETDIEILSRHNSKVSLAIHQDMLRENSPAEKVVKKMNQGNVPVQAWLLTHPENYYWANSLNYHIFNDLYDKFIDWRKELNFHGLVLDQELDVREPGKYLTKTMRRLYRTDIYEKSVESYKQLIERISNQKKAILTTWGIPCLDDFLDSDTSLQKMLGVSAVPPETWDVHSFQVYRVIPYRTIRLDLGPYLVYSYSLTAREILGDDVAIGLSHAGYLGYSDVSGIVKDVRLVNALGLSEAQVYSIEQVKRFFGPEGLEKILEEGKKPKEQVTIRYNPIVPLWRFSITFFDLFV</sequence>
<feature type="transmembrane region" description="Helical" evidence="1">
    <location>
        <begin position="79"/>
        <end position="94"/>
    </location>
</feature>
<feature type="transmembrane region" description="Helical" evidence="1">
    <location>
        <begin position="100"/>
        <end position="117"/>
    </location>
</feature>
<evidence type="ECO:0000256" key="1">
    <source>
        <dbReference type="SAM" id="Phobius"/>
    </source>
</evidence>
<keyword evidence="1" id="KW-0812">Transmembrane</keyword>
<organism evidence="2 3">
    <name type="scientific">candidate division MSBL1 archaeon SCGC-AAA259E22</name>
    <dbReference type="NCBI Taxonomy" id="1698265"/>
    <lineage>
        <taxon>Archaea</taxon>
        <taxon>Methanobacteriati</taxon>
        <taxon>Methanobacteriota</taxon>
        <taxon>candidate division MSBL1</taxon>
    </lineage>
</organism>
<feature type="transmembrane region" description="Helical" evidence="1">
    <location>
        <begin position="129"/>
        <end position="150"/>
    </location>
</feature>
<gene>
    <name evidence="2" type="ORF">AKJ66_02180</name>
</gene>
<dbReference type="AlphaFoldDB" id="A0A133UGQ4"/>
<keyword evidence="1" id="KW-0472">Membrane</keyword>
<proteinExistence type="predicted"/>
<reference evidence="2 3" key="1">
    <citation type="journal article" date="2016" name="Sci. Rep.">
        <title>Metabolic traits of an uncultured archaeal lineage -MSBL1- from brine pools of the Red Sea.</title>
        <authorList>
            <person name="Mwirichia R."/>
            <person name="Alam I."/>
            <person name="Rashid M."/>
            <person name="Vinu M."/>
            <person name="Ba-Alawi W."/>
            <person name="Anthony Kamau A."/>
            <person name="Kamanda Ngugi D."/>
            <person name="Goker M."/>
            <person name="Klenk H.P."/>
            <person name="Bajic V."/>
            <person name="Stingl U."/>
        </authorList>
    </citation>
    <scope>NUCLEOTIDE SEQUENCE [LARGE SCALE GENOMIC DNA]</scope>
    <source>
        <strain evidence="2">SCGC-AAA259E22</strain>
    </source>
</reference>
<feature type="transmembrane region" description="Helical" evidence="1">
    <location>
        <begin position="20"/>
        <end position="44"/>
    </location>
</feature>
<evidence type="ECO:0000313" key="2">
    <source>
        <dbReference type="EMBL" id="KXA93384.1"/>
    </source>
</evidence>
<dbReference type="Proteomes" id="UP000070657">
    <property type="component" value="Unassembled WGS sequence"/>
</dbReference>
<dbReference type="EMBL" id="LHXP01000020">
    <property type="protein sequence ID" value="KXA93384.1"/>
    <property type="molecule type" value="Genomic_DNA"/>
</dbReference>
<evidence type="ECO:0000313" key="3">
    <source>
        <dbReference type="Proteomes" id="UP000070657"/>
    </source>
</evidence>
<keyword evidence="1" id="KW-1133">Transmembrane helix</keyword>